<keyword evidence="3" id="KW-0812">Transmembrane</keyword>
<keyword evidence="4" id="KW-1133">Transmembrane helix</keyword>
<evidence type="ECO:0000256" key="2">
    <source>
        <dbReference type="ARBA" id="ARBA00022475"/>
    </source>
</evidence>
<comment type="caution">
    <text evidence="10">The sequence shown here is derived from an EMBL/GenBank/DDBJ whole genome shotgun (WGS) entry which is preliminary data.</text>
</comment>
<dbReference type="InterPro" id="IPR018704">
    <property type="entry name" value="SecYEG/CpoB_TPR"/>
</dbReference>
<dbReference type="STRING" id="2518989.IMCC3088_2458"/>
<accession>F3L489</accession>
<evidence type="ECO:0000256" key="5">
    <source>
        <dbReference type="ARBA" id="ARBA00023136"/>
    </source>
</evidence>
<evidence type="ECO:0000256" key="6">
    <source>
        <dbReference type="ARBA" id="ARBA00023186"/>
    </source>
</evidence>
<organism evidence="10 11">
    <name type="scientific">Aequoribacter fuscus</name>
    <dbReference type="NCBI Taxonomy" id="2518989"/>
    <lineage>
        <taxon>Bacteria</taxon>
        <taxon>Pseudomonadati</taxon>
        <taxon>Pseudomonadota</taxon>
        <taxon>Gammaproteobacteria</taxon>
        <taxon>Cellvibrionales</taxon>
        <taxon>Halieaceae</taxon>
        <taxon>Aequoribacter</taxon>
    </lineage>
</organism>
<keyword evidence="6" id="KW-0143">Chaperone</keyword>
<dbReference type="RefSeq" id="WP_009576628.1">
    <property type="nucleotide sequence ID" value="NZ_AEIG01000077.1"/>
</dbReference>
<dbReference type="GO" id="GO:0044877">
    <property type="term" value="F:protein-containing complex binding"/>
    <property type="evidence" value="ECO:0007669"/>
    <property type="project" value="InterPro"/>
</dbReference>
<dbReference type="InterPro" id="IPR026039">
    <property type="entry name" value="YfgM"/>
</dbReference>
<dbReference type="PANTHER" id="PTHR38035:SF1">
    <property type="entry name" value="ANCILLARY SECYEG TRANSLOCON SUBUNIT"/>
    <property type="match status" value="1"/>
</dbReference>
<dbReference type="GO" id="GO:0005886">
    <property type="term" value="C:plasma membrane"/>
    <property type="evidence" value="ECO:0007669"/>
    <property type="project" value="UniProtKB-SubCell"/>
</dbReference>
<dbReference type="Gene3D" id="1.25.40.10">
    <property type="entry name" value="Tetratricopeptide repeat domain"/>
    <property type="match status" value="1"/>
</dbReference>
<feature type="domain" description="Ancillary SecYEG translocon subunit/Cell division coordinator CpoB TPR" evidence="9">
    <location>
        <begin position="15"/>
        <end position="210"/>
    </location>
</feature>
<dbReference type="EMBL" id="AEIG01000077">
    <property type="protein sequence ID" value="EGG28861.1"/>
    <property type="molecule type" value="Genomic_DNA"/>
</dbReference>
<dbReference type="PANTHER" id="PTHR38035">
    <property type="entry name" value="UPF0070 PROTEIN YFGM"/>
    <property type="match status" value="1"/>
</dbReference>
<dbReference type="OrthoDB" id="9789675at2"/>
<proteinExistence type="inferred from homology"/>
<keyword evidence="5" id="KW-0472">Membrane</keyword>
<evidence type="ECO:0000259" key="9">
    <source>
        <dbReference type="Pfam" id="PF09976"/>
    </source>
</evidence>
<name>F3L489_9GAMM</name>
<dbReference type="Proteomes" id="UP000005615">
    <property type="component" value="Unassembled WGS sequence"/>
</dbReference>
<evidence type="ECO:0000256" key="1">
    <source>
        <dbReference type="ARBA" id="ARBA00004401"/>
    </source>
</evidence>
<evidence type="ECO:0000256" key="8">
    <source>
        <dbReference type="ARBA" id="ARBA00024235"/>
    </source>
</evidence>
<dbReference type="eggNOG" id="COG2976">
    <property type="taxonomic scope" value="Bacteria"/>
</dbReference>
<dbReference type="Pfam" id="PF09976">
    <property type="entry name" value="TPR_21"/>
    <property type="match status" value="1"/>
</dbReference>
<protein>
    <recommendedName>
        <fullName evidence="8">Ancillary SecYEG translocon subunit</fullName>
    </recommendedName>
</protein>
<comment type="subcellular location">
    <subcellularLocation>
        <location evidence="1">Cell membrane</location>
        <topology evidence="1">Single-pass type II membrane protein</topology>
    </subcellularLocation>
</comment>
<reference evidence="10 11" key="1">
    <citation type="journal article" date="2011" name="J. Bacteriol.">
        <title>Genome sequence of strain IMCC3088, a proteorhodopsin-containing marine bacterium belonging to the OM60/NOR5 clade.</title>
        <authorList>
            <person name="Jang Y."/>
            <person name="Oh H.M."/>
            <person name="Kang I."/>
            <person name="Lee K."/>
            <person name="Yang S.J."/>
            <person name="Cho J.C."/>
        </authorList>
    </citation>
    <scope>NUCLEOTIDE SEQUENCE [LARGE SCALE GENOMIC DNA]</scope>
    <source>
        <strain evidence="10 11">IMCC3088</strain>
    </source>
</reference>
<dbReference type="InterPro" id="IPR011990">
    <property type="entry name" value="TPR-like_helical_dom_sf"/>
</dbReference>
<evidence type="ECO:0000256" key="4">
    <source>
        <dbReference type="ARBA" id="ARBA00022989"/>
    </source>
</evidence>
<evidence type="ECO:0000313" key="11">
    <source>
        <dbReference type="Proteomes" id="UP000005615"/>
    </source>
</evidence>
<sequence length="227" mass="24465">MDAYRTEEEQVEAIKRWWSENGKGVIAAVVIGVLGSVGWQSWQDRQVSQAEAASGIYQELLALSAQELSSDADKVRLDELTATLTEDYAGTGYARLGQLLQVSAWVSQGRAEEALTALQALESSVADDVAMYPIVKLRRARLQASLGDTEQALQALTSLETSAVAAAVWQAKADIYIVQEQYSLAAEALSLALVADENGDLRSDLETKLAFVNARRDSNVSPVASGE</sequence>
<gene>
    <name evidence="10" type="ORF">IMCC3088_2458</name>
</gene>
<dbReference type="SUPFAM" id="SSF48452">
    <property type="entry name" value="TPR-like"/>
    <property type="match status" value="1"/>
</dbReference>
<keyword evidence="2" id="KW-1003">Cell membrane</keyword>
<evidence type="ECO:0000313" key="10">
    <source>
        <dbReference type="EMBL" id="EGG28861.1"/>
    </source>
</evidence>
<comment type="similarity">
    <text evidence="7">Belongs to the YfgM family.</text>
</comment>
<keyword evidence="11" id="KW-1185">Reference proteome</keyword>
<evidence type="ECO:0000256" key="3">
    <source>
        <dbReference type="ARBA" id="ARBA00022692"/>
    </source>
</evidence>
<evidence type="ECO:0000256" key="7">
    <source>
        <dbReference type="ARBA" id="ARBA00024197"/>
    </source>
</evidence>
<dbReference type="AlphaFoldDB" id="F3L489"/>